<dbReference type="Proteomes" id="UP000579136">
    <property type="component" value="Unassembled WGS sequence"/>
</dbReference>
<dbReference type="Pfam" id="PF04650">
    <property type="entry name" value="YSIRK_signal"/>
    <property type="match status" value="1"/>
</dbReference>
<evidence type="ECO:0000313" key="4">
    <source>
        <dbReference type="EMBL" id="MBB5176637.1"/>
    </source>
</evidence>
<dbReference type="PROSITE" id="PS51109">
    <property type="entry name" value="G5"/>
    <property type="match status" value="1"/>
</dbReference>
<dbReference type="Gene3D" id="2.20.230.10">
    <property type="entry name" value="Resuscitation-promoting factor rpfb"/>
    <property type="match status" value="1"/>
</dbReference>
<dbReference type="PANTHER" id="PTHR24023">
    <property type="entry name" value="COLLAGEN ALPHA"/>
    <property type="match status" value="1"/>
</dbReference>
<gene>
    <name evidence="4" type="ORF">HNQ45_001525</name>
</gene>
<feature type="compositionally biased region" description="Basic and acidic residues" evidence="2">
    <location>
        <begin position="939"/>
        <end position="957"/>
    </location>
</feature>
<dbReference type="Pfam" id="PF19079">
    <property type="entry name" value="CFSR"/>
    <property type="match status" value="1"/>
</dbReference>
<proteinExistence type="predicted"/>
<dbReference type="Gene3D" id="2.60.40.10">
    <property type="entry name" value="Immunoglobulins"/>
    <property type="match status" value="1"/>
</dbReference>
<dbReference type="GO" id="GO:0005615">
    <property type="term" value="C:extracellular space"/>
    <property type="evidence" value="ECO:0007669"/>
    <property type="project" value="TreeGrafter"/>
</dbReference>
<dbReference type="Pfam" id="PF07501">
    <property type="entry name" value="G5"/>
    <property type="match status" value="1"/>
</dbReference>
<dbReference type="InterPro" id="IPR026394">
    <property type="entry name" value="RPT_S_cricet"/>
</dbReference>
<feature type="compositionally biased region" description="Basic and acidic residues" evidence="2">
    <location>
        <begin position="135"/>
        <end position="145"/>
    </location>
</feature>
<dbReference type="RefSeq" id="WP_183675419.1">
    <property type="nucleotide sequence ID" value="NZ_JACHHF010000010.1"/>
</dbReference>
<feature type="region of interest" description="Disordered" evidence="2">
    <location>
        <begin position="817"/>
        <end position="839"/>
    </location>
</feature>
<dbReference type="InterPro" id="IPR050149">
    <property type="entry name" value="Collagen_superfamily"/>
</dbReference>
<dbReference type="InterPro" id="IPR013783">
    <property type="entry name" value="Ig-like_fold"/>
</dbReference>
<evidence type="ECO:0000256" key="1">
    <source>
        <dbReference type="ARBA" id="ARBA00022729"/>
    </source>
</evidence>
<feature type="compositionally biased region" description="Polar residues" evidence="2">
    <location>
        <begin position="146"/>
        <end position="155"/>
    </location>
</feature>
<feature type="compositionally biased region" description="Acidic residues" evidence="2">
    <location>
        <begin position="749"/>
        <end position="758"/>
    </location>
</feature>
<evidence type="ECO:0000256" key="2">
    <source>
        <dbReference type="SAM" id="MobiDB-lite"/>
    </source>
</evidence>
<reference evidence="4 5" key="1">
    <citation type="submission" date="2020-08" db="EMBL/GenBank/DDBJ databases">
        <title>Genomic Encyclopedia of Type Strains, Phase IV (KMG-IV): sequencing the most valuable type-strain genomes for metagenomic binning, comparative biology and taxonomic classification.</title>
        <authorList>
            <person name="Goeker M."/>
        </authorList>
    </citation>
    <scope>NUCLEOTIDE SEQUENCE [LARGE SCALE GENOMIC DNA]</scope>
    <source>
        <strain evidence="4 5">DSM 19163</strain>
    </source>
</reference>
<feature type="compositionally biased region" description="Polar residues" evidence="2">
    <location>
        <begin position="56"/>
        <end position="72"/>
    </location>
</feature>
<feature type="compositionally biased region" description="Acidic residues" evidence="2">
    <location>
        <begin position="118"/>
        <end position="133"/>
    </location>
</feature>
<dbReference type="InterPro" id="IPR011098">
    <property type="entry name" value="G5_dom"/>
</dbReference>
<feature type="domain" description="G5" evidence="3">
    <location>
        <begin position="526"/>
        <end position="606"/>
    </location>
</feature>
<evidence type="ECO:0000259" key="3">
    <source>
        <dbReference type="PROSITE" id="PS51109"/>
    </source>
</evidence>
<dbReference type="PANTHER" id="PTHR24023:SF1082">
    <property type="entry name" value="COLLAGEN TRIPLE HELIX REPEAT"/>
    <property type="match status" value="1"/>
</dbReference>
<feature type="compositionally biased region" description="Acidic residues" evidence="2">
    <location>
        <begin position="196"/>
        <end position="209"/>
    </location>
</feature>
<feature type="compositionally biased region" description="Basic and acidic residues" evidence="2">
    <location>
        <begin position="734"/>
        <end position="748"/>
    </location>
</feature>
<name>A0A9Q2HGY1_9STAP</name>
<feature type="region of interest" description="Disordered" evidence="2">
    <location>
        <begin position="734"/>
        <end position="758"/>
    </location>
</feature>
<feature type="compositionally biased region" description="Basic and acidic residues" evidence="2">
    <location>
        <begin position="821"/>
        <end position="839"/>
    </location>
</feature>
<feature type="region of interest" description="Disordered" evidence="2">
    <location>
        <begin position="860"/>
        <end position="985"/>
    </location>
</feature>
<dbReference type="NCBIfam" id="TIGR01168">
    <property type="entry name" value="YSIRK_signal"/>
    <property type="match status" value="1"/>
</dbReference>
<feature type="region of interest" description="Disordered" evidence="2">
    <location>
        <begin position="607"/>
        <end position="632"/>
    </location>
</feature>
<dbReference type="EMBL" id="JACHHF010000010">
    <property type="protein sequence ID" value="MBB5176637.1"/>
    <property type="molecule type" value="Genomic_DNA"/>
</dbReference>
<dbReference type="GO" id="GO:0031012">
    <property type="term" value="C:extracellular matrix"/>
    <property type="evidence" value="ECO:0007669"/>
    <property type="project" value="TreeGrafter"/>
</dbReference>
<organism evidence="4 5">
    <name type="scientific">Nosocomiicoccus ampullae</name>
    <dbReference type="NCBI Taxonomy" id="489910"/>
    <lineage>
        <taxon>Bacteria</taxon>
        <taxon>Bacillati</taxon>
        <taxon>Bacillota</taxon>
        <taxon>Bacilli</taxon>
        <taxon>Bacillales</taxon>
        <taxon>Staphylococcaceae</taxon>
        <taxon>Nosocomiicoccus</taxon>
    </lineage>
</organism>
<keyword evidence="1" id="KW-0732">Signal</keyword>
<feature type="region of interest" description="Disordered" evidence="2">
    <location>
        <begin position="45"/>
        <end position="229"/>
    </location>
</feature>
<feature type="compositionally biased region" description="Basic and acidic residues" evidence="2">
    <location>
        <begin position="165"/>
        <end position="190"/>
    </location>
</feature>
<keyword evidence="5" id="KW-1185">Reference proteome</keyword>
<feature type="non-terminal residue" evidence="4">
    <location>
        <position position="985"/>
    </location>
</feature>
<protein>
    <submittedName>
        <fullName evidence="4">Surface-anchored protein</fullName>
    </submittedName>
</protein>
<feature type="compositionally biased region" description="Basic and acidic residues" evidence="2">
    <location>
        <begin position="210"/>
        <end position="229"/>
    </location>
</feature>
<sequence length="985" mass="108618">MGKKYDFIPNRLNKYSIRRFTVGTASILIGSLLFLGQDVEASEQIESAKTDEENNLEVTTNADQETLETTPDSTEETQKDIVNDSVDNFEETSKQETEENDQSLTEQSTPEEQKFETEEVETSEDSVEAEQVEEQPQKETSEKSNENNTPEQQPLETEENQNPEVKVEDDQTKEQPQRETPKEPVEEKQNENSQQESDETQESPQEELEALPKKEVSKDKSLEEQEEIVKSKEDVKVALYNNDKDEREKSAAPQEFIDKYNATTNRKEMVETMLSEIYESEDVEGIMNNLDVDYNTISANDLYNSVIYAGLEYASQQKNAFTSFAVRENPNQIYDSLEQIGEQFNLKKIDPNTGVTINGEGSTALNQYPAYYTVEAVPNHSTNNMDFTVKWKVDKNATESAHRAVVGGLNFGSAYKVPSVIKGQSTITGTKNPIVSNHNMSIGGKPGYPPGYASNTFIEITKFPVKNDGHIEYRFSVPVTDWNGDLGFYGNIGMYSQDVAGTAVRPDTFDNYFRDQHYIKVSSNPEKEFEFRDDISDVDEIPYQIEYRVSKDLPMGEQRTIREGKNGKRGTIYTIVSYDGEDVGKLIKETYNEAPTNKLVELGIGNLDSEDEAPKPPIVDPKLSGENTITGESVPNADIQINVGGKTYTTKSDDSGRFSTTLPDYTLKQGETITATATVDGKTSQPGKTIVPRDGRTPSIKTDVVRGKNDEGKDGSWITIRNSETNEEIDKFFVPDGAKGEKGDKGEDGESPEVEVIDNGDGTKTIFIKNPGEDEPQKAIIKDGKDGNSSVITQERGTKDGRTGVYVTVWETDSKGNQIDGTEKTEFIPDGKDGADGKDGQTYAPVVEKGEDGTTTIKFYPVDPKTGEPDTSQAPIATGEVKDGQDGKDGVDGEDGKDGQTYAPVVEKGEDGTTTIKFYPVDPKTGEPDTSQAPIATGEVKDGQDGKDGVDGEDGKDGQTYAPVVEKGEDGTTTIKFYPVDPKTG</sequence>
<dbReference type="AlphaFoldDB" id="A0A9Q2HGY1"/>
<dbReference type="InterPro" id="IPR005877">
    <property type="entry name" value="YSIRK_signal_dom"/>
</dbReference>
<evidence type="ECO:0000313" key="5">
    <source>
        <dbReference type="Proteomes" id="UP000579136"/>
    </source>
</evidence>
<feature type="compositionally biased region" description="Basic and acidic residues" evidence="2">
    <location>
        <begin position="880"/>
        <end position="898"/>
    </location>
</feature>
<comment type="caution">
    <text evidence="4">The sequence shown here is derived from an EMBL/GenBank/DDBJ whole genome shotgun (WGS) entry which is preliminary data.</text>
</comment>
<dbReference type="SMART" id="SM01208">
    <property type="entry name" value="G5"/>
    <property type="match status" value="1"/>
</dbReference>
<accession>A0A9Q2HGY1</accession>
<feature type="region of interest" description="Disordered" evidence="2">
    <location>
        <begin position="679"/>
        <end position="699"/>
    </location>
</feature>